<dbReference type="AlphaFoldDB" id="A0A833GZM2"/>
<name>A0A833GZM2_9LEPT</name>
<dbReference type="Proteomes" id="UP000460298">
    <property type="component" value="Unassembled WGS sequence"/>
</dbReference>
<dbReference type="InterPro" id="IPR005358">
    <property type="entry name" value="Puta_zinc/iron-chelating_dom"/>
</dbReference>
<proteinExistence type="predicted"/>
<accession>A0A833GZM2</accession>
<protein>
    <submittedName>
        <fullName evidence="1">YkgJ family cysteine cluster protein</fullName>
    </submittedName>
</protein>
<dbReference type="PANTHER" id="PTHR35866:SF1">
    <property type="entry name" value="YKGJ FAMILY CYSTEINE CLUSTER PROTEIN"/>
    <property type="match status" value="1"/>
</dbReference>
<dbReference type="EMBL" id="WBUI01000015">
    <property type="protein sequence ID" value="KAB2931127.1"/>
    <property type="molecule type" value="Genomic_DNA"/>
</dbReference>
<reference evidence="1 2" key="1">
    <citation type="submission" date="2019-10" db="EMBL/GenBank/DDBJ databases">
        <title>Extracellular Electron Transfer in a Candidatus Methanoperedens spp. Enrichment Culture.</title>
        <authorList>
            <person name="Berger S."/>
            <person name="Rangel Shaw D."/>
            <person name="Berben T."/>
            <person name="In 'T Zandt M."/>
            <person name="Frank J."/>
            <person name="Reimann J."/>
            <person name="Jetten M.S.M."/>
            <person name="Welte C.U."/>
        </authorList>
    </citation>
    <scope>NUCLEOTIDE SEQUENCE [LARGE SCALE GENOMIC DNA]</scope>
    <source>
        <strain evidence="1">SB12</strain>
    </source>
</reference>
<evidence type="ECO:0000313" key="1">
    <source>
        <dbReference type="EMBL" id="KAB2931127.1"/>
    </source>
</evidence>
<evidence type="ECO:0000313" key="2">
    <source>
        <dbReference type="Proteomes" id="UP000460298"/>
    </source>
</evidence>
<dbReference type="PANTHER" id="PTHR35866">
    <property type="entry name" value="PUTATIVE-RELATED"/>
    <property type="match status" value="1"/>
</dbReference>
<dbReference type="Pfam" id="PF03692">
    <property type="entry name" value="CxxCxxCC"/>
    <property type="match status" value="1"/>
</dbReference>
<organism evidence="1 2">
    <name type="scientific">Leptonema illini</name>
    <dbReference type="NCBI Taxonomy" id="183"/>
    <lineage>
        <taxon>Bacteria</taxon>
        <taxon>Pseudomonadati</taxon>
        <taxon>Spirochaetota</taxon>
        <taxon>Spirochaetia</taxon>
        <taxon>Leptospirales</taxon>
        <taxon>Leptospiraceae</taxon>
        <taxon>Leptonema</taxon>
    </lineage>
</organism>
<comment type="caution">
    <text evidence="1">The sequence shown here is derived from an EMBL/GenBank/DDBJ whole genome shotgun (WGS) entry which is preliminary data.</text>
</comment>
<sequence length="200" mass="22752">MFESLKSLIHRTAATAHPLSRDTEQHYVAGKSSDGQKIPHSVSMQQVQEALEDEAFRWSCTACGKCCRGPGVVYFTAEDLENIREALKLSDAKWERLHTRLVQKRKNGLFLHQTAKACALLGKDGKCTVYEVRPLQCRTFPFWTSNFESRESYEWLKDFCPGVKKGDGEEFSLRTIVVETNRTEDGFARLQPPGSKTLYL</sequence>
<gene>
    <name evidence="1" type="ORF">F9K24_14325</name>
</gene>